<name>A0A0N5AI01_9BILA</name>
<feature type="domain" description="TRAF3-interacting protein 1 N-terminal" evidence="11">
    <location>
        <begin position="3"/>
        <end position="111"/>
    </location>
</feature>
<keyword evidence="3" id="KW-0963">Cytoplasm</keyword>
<feature type="coiled-coil region" evidence="9">
    <location>
        <begin position="437"/>
        <end position="531"/>
    </location>
</feature>
<keyword evidence="4" id="KW-0970">Cilium biogenesis/degradation</keyword>
<feature type="region of interest" description="Disordered" evidence="10">
    <location>
        <begin position="276"/>
        <end position="317"/>
    </location>
</feature>
<dbReference type="AlphaFoldDB" id="A0A0N5AI01"/>
<accession>A0A0N5AI01</accession>
<evidence type="ECO:0000313" key="14">
    <source>
        <dbReference type="WBParaSite" id="SMUV_0000402401-mRNA-1"/>
    </source>
</evidence>
<evidence type="ECO:0000256" key="2">
    <source>
        <dbReference type="ARBA" id="ARBA00004430"/>
    </source>
</evidence>
<feature type="compositionally biased region" description="Basic and acidic residues" evidence="10">
    <location>
        <begin position="232"/>
        <end position="257"/>
    </location>
</feature>
<dbReference type="Pfam" id="PF17749">
    <property type="entry name" value="MIP-T3_C"/>
    <property type="match status" value="1"/>
</dbReference>
<feature type="domain" description="TRAF3-interacting protein 1 C-terminal" evidence="12">
    <location>
        <begin position="401"/>
        <end position="545"/>
    </location>
</feature>
<comment type="similarity">
    <text evidence="8">Belongs to the TRAF3IP1 family.</text>
</comment>
<evidence type="ECO:0000256" key="5">
    <source>
        <dbReference type="ARBA" id="ARBA00023054"/>
    </source>
</evidence>
<dbReference type="GO" id="GO:0036064">
    <property type="term" value="C:ciliary basal body"/>
    <property type="evidence" value="ECO:0007669"/>
    <property type="project" value="TreeGrafter"/>
</dbReference>
<dbReference type="InterPro" id="IPR018799">
    <property type="entry name" value="TRAF3IP1"/>
</dbReference>
<dbReference type="Pfam" id="PF10243">
    <property type="entry name" value="MIP-T3"/>
    <property type="match status" value="1"/>
</dbReference>
<keyword evidence="13" id="KW-1185">Reference proteome</keyword>
<evidence type="ECO:0000259" key="12">
    <source>
        <dbReference type="Pfam" id="PF17749"/>
    </source>
</evidence>
<keyword evidence="7" id="KW-0966">Cell projection</keyword>
<dbReference type="GO" id="GO:0070507">
    <property type="term" value="P:regulation of microtubule cytoskeleton organization"/>
    <property type="evidence" value="ECO:0007669"/>
    <property type="project" value="TreeGrafter"/>
</dbReference>
<dbReference type="InterPro" id="IPR041476">
    <property type="entry name" value="TRAF3IP1_C"/>
</dbReference>
<keyword evidence="5 9" id="KW-0175">Coiled coil</keyword>
<evidence type="ECO:0000313" key="13">
    <source>
        <dbReference type="Proteomes" id="UP000046393"/>
    </source>
</evidence>
<feature type="compositionally biased region" description="Basic and acidic residues" evidence="10">
    <location>
        <begin position="276"/>
        <end position="287"/>
    </location>
</feature>
<sequence>MSAEKTRELLQPLISRPVLTDQLLERPPFRFILDIVIEVINSTNFLKDVFTADELDITKMINRETKSAFIRKLIHVLNTDASLDNVKVGKILAGKEADLTNLLLQKLGSDASQFLLQRRNEEMEKRRKENKTVTSIGNEAKSKKHRKADDSKEGSKKKNETKEGVEAKKERQHHSEQRHSSSKKSTTHHTAEEHKKNKKHHSRDKSPAKKREETAKVDKTESVKTKTKHHRNEISTKDNKKDENCGNGEKVLENNVPEKCDLKTNQVDNVSTIANHAKDSATGEAEKVATNNVDNESNETEISLPLPSEPKQQKTVSAPVPFATQPHVSLERPGTAVARTAPPKLKKRQIAEVEVKLENVKEEAPVILNEKKEDDEADFVIDDVGALREQPYLGTDAAQLDAKDHGVLVKKILKTKEELEAGLDSYFSPTVYDEEQRNQIEVEITDMQKTVQRLTQALHPLARLFDYVQEDVDNMVQEMNDWRLEKQNIDTEANKANVKINLETEKLLMTLKKLDEEINEKRSAIARIRANIIENDNNISKLLNNM</sequence>
<evidence type="ECO:0000256" key="1">
    <source>
        <dbReference type="ARBA" id="ARBA00004120"/>
    </source>
</evidence>
<dbReference type="PANTHER" id="PTHR31363">
    <property type="entry name" value="TRAF3-INTERACTING PROTEIN 1"/>
    <property type="match status" value="1"/>
</dbReference>
<dbReference type="PANTHER" id="PTHR31363:SF0">
    <property type="entry name" value="TRAF3-INTERACTING PROTEIN 1"/>
    <property type="match status" value="1"/>
</dbReference>
<evidence type="ECO:0000256" key="10">
    <source>
        <dbReference type="SAM" id="MobiDB-lite"/>
    </source>
</evidence>
<dbReference type="GO" id="GO:0008017">
    <property type="term" value="F:microtubule binding"/>
    <property type="evidence" value="ECO:0007669"/>
    <property type="project" value="InterPro"/>
</dbReference>
<feature type="compositionally biased region" description="Basic and acidic residues" evidence="10">
    <location>
        <begin position="121"/>
        <end position="131"/>
    </location>
</feature>
<dbReference type="Gene3D" id="1.10.418.50">
    <property type="entry name" value="Microtubule-binding protein MIP-T3"/>
    <property type="match status" value="1"/>
</dbReference>
<dbReference type="GO" id="GO:0060271">
    <property type="term" value="P:cilium assembly"/>
    <property type="evidence" value="ECO:0007669"/>
    <property type="project" value="TreeGrafter"/>
</dbReference>
<feature type="compositionally biased region" description="Basic and acidic residues" evidence="10">
    <location>
        <begin position="147"/>
        <end position="179"/>
    </location>
</feature>
<proteinExistence type="inferred from homology"/>
<dbReference type="InterPro" id="IPR040468">
    <property type="entry name" value="TRAF3IP1_N"/>
</dbReference>
<evidence type="ECO:0000256" key="9">
    <source>
        <dbReference type="SAM" id="Coils"/>
    </source>
</evidence>
<evidence type="ECO:0000256" key="6">
    <source>
        <dbReference type="ARBA" id="ARBA00023212"/>
    </source>
</evidence>
<dbReference type="GO" id="GO:0005930">
    <property type="term" value="C:axoneme"/>
    <property type="evidence" value="ECO:0007669"/>
    <property type="project" value="UniProtKB-SubCell"/>
</dbReference>
<evidence type="ECO:0000256" key="8">
    <source>
        <dbReference type="ARBA" id="ARBA00043971"/>
    </source>
</evidence>
<dbReference type="WBParaSite" id="SMUV_0000402401-mRNA-1">
    <property type="protein sequence ID" value="SMUV_0000402401-mRNA-1"/>
    <property type="gene ID" value="SMUV_0000402401"/>
</dbReference>
<organism evidence="13 14">
    <name type="scientific">Syphacia muris</name>
    <dbReference type="NCBI Taxonomy" id="451379"/>
    <lineage>
        <taxon>Eukaryota</taxon>
        <taxon>Metazoa</taxon>
        <taxon>Ecdysozoa</taxon>
        <taxon>Nematoda</taxon>
        <taxon>Chromadorea</taxon>
        <taxon>Rhabditida</taxon>
        <taxon>Spirurina</taxon>
        <taxon>Oxyuridomorpha</taxon>
        <taxon>Oxyuroidea</taxon>
        <taxon>Oxyuridae</taxon>
        <taxon>Syphacia</taxon>
    </lineage>
</organism>
<dbReference type="STRING" id="451379.A0A0N5AI01"/>
<evidence type="ECO:0000256" key="4">
    <source>
        <dbReference type="ARBA" id="ARBA00022794"/>
    </source>
</evidence>
<protein>
    <submittedName>
        <fullName evidence="14">TRAF3-interacting protein 1</fullName>
    </submittedName>
</protein>
<keyword evidence="6" id="KW-0206">Cytoskeleton</keyword>
<dbReference type="GO" id="GO:0030992">
    <property type="term" value="C:intraciliary transport particle B"/>
    <property type="evidence" value="ECO:0007669"/>
    <property type="project" value="TreeGrafter"/>
</dbReference>
<dbReference type="InterPro" id="IPR042576">
    <property type="entry name" value="TRAF3IP1_N_sf"/>
</dbReference>
<evidence type="ECO:0000256" key="7">
    <source>
        <dbReference type="ARBA" id="ARBA00023273"/>
    </source>
</evidence>
<comment type="subcellular location">
    <subcellularLocation>
        <location evidence="2">Cytoplasm</location>
        <location evidence="2">Cytoskeleton</location>
        <location evidence="2">Cilium axoneme</location>
    </subcellularLocation>
    <subcellularLocation>
        <location evidence="1">Cytoplasm</location>
        <location evidence="1">Cytoskeleton</location>
        <location evidence="1">Cilium basal body</location>
    </subcellularLocation>
</comment>
<feature type="region of interest" description="Disordered" evidence="10">
    <location>
        <begin position="121"/>
        <end position="257"/>
    </location>
</feature>
<dbReference type="GO" id="GO:0042073">
    <property type="term" value="P:intraciliary transport"/>
    <property type="evidence" value="ECO:0007669"/>
    <property type="project" value="TreeGrafter"/>
</dbReference>
<evidence type="ECO:0000259" key="11">
    <source>
        <dbReference type="Pfam" id="PF10243"/>
    </source>
</evidence>
<evidence type="ECO:0000256" key="3">
    <source>
        <dbReference type="ARBA" id="ARBA00022490"/>
    </source>
</evidence>
<reference evidence="14" key="1">
    <citation type="submission" date="2017-02" db="UniProtKB">
        <authorList>
            <consortium name="WormBaseParasite"/>
        </authorList>
    </citation>
    <scope>IDENTIFICATION</scope>
</reference>
<feature type="compositionally biased region" description="Basic and acidic residues" evidence="10">
    <location>
        <begin position="204"/>
        <end position="224"/>
    </location>
</feature>
<dbReference type="Proteomes" id="UP000046393">
    <property type="component" value="Unplaced"/>
</dbReference>